<evidence type="ECO:0000259" key="1">
    <source>
        <dbReference type="Pfam" id="PF02538"/>
    </source>
</evidence>
<dbReference type="EMBL" id="JABBKX010000002">
    <property type="protein sequence ID" value="NMJ41566.1"/>
    <property type="molecule type" value="Genomic_DNA"/>
</dbReference>
<dbReference type="GO" id="GO:0005829">
    <property type="term" value="C:cytosol"/>
    <property type="evidence" value="ECO:0007669"/>
    <property type="project" value="TreeGrafter"/>
</dbReference>
<reference evidence="2 3" key="1">
    <citation type="submission" date="2020-03" db="EMBL/GenBank/DDBJ databases">
        <authorList>
            <person name="Sun Q."/>
        </authorList>
    </citation>
    <scope>NUCLEOTIDE SEQUENCE [LARGE SCALE GENOMIC DNA]</scope>
    <source>
        <strain evidence="2 3">JC162</strain>
    </source>
</reference>
<feature type="domain" description="Hydantoinase B/oxoprolinase" evidence="1">
    <location>
        <begin position="9"/>
        <end position="521"/>
    </location>
</feature>
<organism evidence="2 3">
    <name type="scientific">Neoroseomonas marina</name>
    <dbReference type="NCBI Taxonomy" id="1232220"/>
    <lineage>
        <taxon>Bacteria</taxon>
        <taxon>Pseudomonadati</taxon>
        <taxon>Pseudomonadota</taxon>
        <taxon>Alphaproteobacteria</taxon>
        <taxon>Acetobacterales</taxon>
        <taxon>Acetobacteraceae</taxon>
        <taxon>Neoroseomonas</taxon>
    </lineage>
</organism>
<keyword evidence="3" id="KW-1185">Reference proteome</keyword>
<dbReference type="GO" id="GO:0017168">
    <property type="term" value="F:5-oxoprolinase (ATP-hydrolyzing) activity"/>
    <property type="evidence" value="ECO:0007669"/>
    <property type="project" value="TreeGrafter"/>
</dbReference>
<evidence type="ECO:0000313" key="3">
    <source>
        <dbReference type="Proteomes" id="UP000548582"/>
    </source>
</evidence>
<proteinExistence type="predicted"/>
<dbReference type="InterPro" id="IPR003692">
    <property type="entry name" value="Hydantoinase_B"/>
</dbReference>
<evidence type="ECO:0000313" key="2">
    <source>
        <dbReference type="EMBL" id="NMJ41566.1"/>
    </source>
</evidence>
<comment type="caution">
    <text evidence="2">The sequence shown here is derived from an EMBL/GenBank/DDBJ whole genome shotgun (WGS) entry which is preliminary data.</text>
</comment>
<dbReference type="AlphaFoldDB" id="A0A848EBZ8"/>
<name>A0A848EBZ8_9PROT</name>
<dbReference type="PANTHER" id="PTHR11365">
    <property type="entry name" value="5-OXOPROLINASE RELATED"/>
    <property type="match status" value="1"/>
</dbReference>
<dbReference type="RefSeq" id="WP_170053752.1">
    <property type="nucleotide sequence ID" value="NZ_JABBKX010000002.1"/>
</dbReference>
<dbReference type="Pfam" id="PF02538">
    <property type="entry name" value="Hydantoinase_B"/>
    <property type="match status" value="1"/>
</dbReference>
<dbReference type="Proteomes" id="UP000548582">
    <property type="component" value="Unassembled WGS sequence"/>
</dbReference>
<dbReference type="PANTHER" id="PTHR11365:SF23">
    <property type="entry name" value="HYPOTHETICAL 5-OXOPROLINASE (EUROFUNG)-RELATED"/>
    <property type="match status" value="1"/>
</dbReference>
<dbReference type="GO" id="GO:0006749">
    <property type="term" value="P:glutathione metabolic process"/>
    <property type="evidence" value="ECO:0007669"/>
    <property type="project" value="TreeGrafter"/>
</dbReference>
<sequence>MTTDQTALIDLQIMWNRLIAVVEEQAQVLQRTAFSPIVREAGDLSAGVFDMQGRMLAQAITGTPGHINSMALTVSHVLRHFPAETMKEGDAYITNDPWMGTGHTSDFVVTTPCFHNGRMIGLFSCTSHLIDIGGMNASTESTDVFMEGLYIPMLKIVDQGVVNETLMAMIRANSRTPIDTEGDTYSLIACNDVGCRRLVEMMDEFSLSDLDGLAEHIIGNSRAAVLAEIGKLPRGTWHNTLVTDGYGAPITLRASLTISDTGIHVDFAGTDPIVPRGINVPLCYTLAYTAYGLGCIVAKDIPNNFGSLEPLTIEAPENSIVNAMKPAAVWSRHIIGQLMPDLVFGCLRQAVPDRVPAEGSATLWNVTVSGTRHSPPRFGANFRTTMTGSGGMGALPYRDGLSVTGYPSGVRGTPVEIVETIASVIFWRKEYAEDSAGAGLHRGGLGQAIEIESSIGEDFNFHAAHERIIYPARGFDGGRDGMPGLLALRSGPRLKGKGIQPVPAGDRLLIRTPGGGGFGDPGLRDPAAVQADLRAGLISPQAARDAYGVEAAPADGLIPAER</sequence>
<dbReference type="InterPro" id="IPR045079">
    <property type="entry name" value="Oxoprolinase-like"/>
</dbReference>
<gene>
    <name evidence="2" type="ORF">GWK16_09965</name>
</gene>
<protein>
    <submittedName>
        <fullName evidence="2">Hydantoinase B/oxoprolinase family protein</fullName>
    </submittedName>
</protein>
<accession>A0A848EBZ8</accession>